<sequence>MQQDTNAKLLWINGPPGFGKTILCARIVEHLYSALQRPVAHYFFSSDLETRDDPFSIIRAWVSQIVSHHDEAFEYVRQRWEADSDSVVARPTTLATFKRLLHIVPGCLCVADGLDECTSLDIGNTSLTAFFRSVADAMSGTNTSVLLASRNEQRIRSTVTDNDFYSFTEYKICPFLAAHDSGVRPSLSAASV</sequence>
<feature type="domain" description="Nephrocystin 3-like N-terminal" evidence="2">
    <location>
        <begin position="3"/>
        <end position="150"/>
    </location>
</feature>
<keyword evidence="1" id="KW-0677">Repeat</keyword>
<organism evidence="3 4">
    <name type="scientific">Colletotrichum spaethianum</name>
    <dbReference type="NCBI Taxonomy" id="700344"/>
    <lineage>
        <taxon>Eukaryota</taxon>
        <taxon>Fungi</taxon>
        <taxon>Dikarya</taxon>
        <taxon>Ascomycota</taxon>
        <taxon>Pezizomycotina</taxon>
        <taxon>Sordariomycetes</taxon>
        <taxon>Hypocreomycetidae</taxon>
        <taxon>Glomerellales</taxon>
        <taxon>Glomerellaceae</taxon>
        <taxon>Colletotrichum</taxon>
        <taxon>Colletotrichum spaethianum species complex</taxon>
    </lineage>
</organism>
<dbReference type="Proteomes" id="UP001055115">
    <property type="component" value="Unassembled WGS sequence"/>
</dbReference>
<dbReference type="SUPFAM" id="SSF52540">
    <property type="entry name" value="P-loop containing nucleoside triphosphate hydrolases"/>
    <property type="match status" value="1"/>
</dbReference>
<dbReference type="PANTHER" id="PTHR10039">
    <property type="entry name" value="AMELOGENIN"/>
    <property type="match status" value="1"/>
</dbReference>
<protein>
    <submittedName>
        <fullName evidence="3">Vegetative incompatibility protein HET-E-1</fullName>
    </submittedName>
</protein>
<dbReference type="PANTHER" id="PTHR10039:SF14">
    <property type="entry name" value="NACHT DOMAIN-CONTAINING PROTEIN"/>
    <property type="match status" value="1"/>
</dbReference>
<evidence type="ECO:0000313" key="4">
    <source>
        <dbReference type="Proteomes" id="UP001055115"/>
    </source>
</evidence>
<dbReference type="RefSeq" id="XP_049132521.1">
    <property type="nucleotide sequence ID" value="XM_049276564.1"/>
</dbReference>
<dbReference type="InterPro" id="IPR027417">
    <property type="entry name" value="P-loop_NTPase"/>
</dbReference>
<dbReference type="EMBL" id="BQXU01000035">
    <property type="protein sequence ID" value="GKT50171.1"/>
    <property type="molecule type" value="Genomic_DNA"/>
</dbReference>
<accession>A0AA37PDD8</accession>
<dbReference type="GeneID" id="73331154"/>
<evidence type="ECO:0000259" key="2">
    <source>
        <dbReference type="Pfam" id="PF24883"/>
    </source>
</evidence>
<reference evidence="3 4" key="1">
    <citation type="submission" date="2022-03" db="EMBL/GenBank/DDBJ databases">
        <title>Genome data of Colletotrichum spp.</title>
        <authorList>
            <person name="Utami Y.D."/>
            <person name="Hiruma K."/>
        </authorList>
    </citation>
    <scope>NUCLEOTIDE SEQUENCE [LARGE SCALE GENOMIC DNA]</scope>
    <source>
        <strain evidence="3 4">MAFF 239500</strain>
    </source>
</reference>
<evidence type="ECO:0000256" key="1">
    <source>
        <dbReference type="ARBA" id="ARBA00022737"/>
    </source>
</evidence>
<dbReference type="Pfam" id="PF24883">
    <property type="entry name" value="NPHP3_N"/>
    <property type="match status" value="1"/>
</dbReference>
<proteinExistence type="predicted"/>
<keyword evidence="4" id="KW-1185">Reference proteome</keyword>
<name>A0AA37PDD8_9PEZI</name>
<evidence type="ECO:0000313" key="3">
    <source>
        <dbReference type="EMBL" id="GKT50171.1"/>
    </source>
</evidence>
<dbReference type="AlphaFoldDB" id="A0AA37PDD8"/>
<dbReference type="InterPro" id="IPR056884">
    <property type="entry name" value="NPHP3-like_N"/>
</dbReference>
<dbReference type="Gene3D" id="3.40.50.300">
    <property type="entry name" value="P-loop containing nucleotide triphosphate hydrolases"/>
    <property type="match status" value="1"/>
</dbReference>
<gene>
    <name evidence="3" type="ORF">ColSpa_10352</name>
</gene>
<comment type="caution">
    <text evidence="3">The sequence shown here is derived from an EMBL/GenBank/DDBJ whole genome shotgun (WGS) entry which is preliminary data.</text>
</comment>